<dbReference type="PANTHER" id="PTHR37841:SF1">
    <property type="entry name" value="DUF3298 DOMAIN-CONTAINING PROTEIN"/>
    <property type="match status" value="1"/>
</dbReference>
<protein>
    <submittedName>
        <fullName evidence="2">WG repeat-containing protein</fullName>
    </submittedName>
</protein>
<dbReference type="PANTHER" id="PTHR37841">
    <property type="entry name" value="GLR2918 PROTEIN"/>
    <property type="match status" value="1"/>
</dbReference>
<dbReference type="Pfam" id="PF14903">
    <property type="entry name" value="WG_beta_rep"/>
    <property type="match status" value="2"/>
</dbReference>
<evidence type="ECO:0000256" key="1">
    <source>
        <dbReference type="SAM" id="SignalP"/>
    </source>
</evidence>
<dbReference type="InterPro" id="IPR032774">
    <property type="entry name" value="WG_beta_rep"/>
</dbReference>
<keyword evidence="3" id="KW-1185">Reference proteome</keyword>
<reference evidence="2 3" key="1">
    <citation type="submission" date="2018-07" db="EMBL/GenBank/DDBJ databases">
        <title>Chitinophaga K2CV101002-2 sp. nov., isolated from a monsoon evergreen broad-leaved forest soil.</title>
        <authorList>
            <person name="Lv Y."/>
        </authorList>
    </citation>
    <scope>NUCLEOTIDE SEQUENCE [LARGE SCALE GENOMIC DNA]</scope>
    <source>
        <strain evidence="2 3">GDMCC 1.1288</strain>
    </source>
</reference>
<sequence length="340" mass="38120">MYTKNYSVLLFAILSCCFIHQVSFAQIDVGIIESKSIDNSKRPARELVPFLKGRLWGYCDINKNIVIEPKFDKAEFFMEYKDTYYAKVILNNGKTTITADGNTVGIKVPDTEIFVDEEPLMDQIRRNVTIDATIPGFQYDKEKRQLKLSATYRSIESLIDDGKFGVVRDKHTGLIGAINPAGKILVSFNYDKFIGVAGANNELLILQNNWKVGVVDLNNNIIVPFDYATIEVVNKPGTSLLLTKPAEIFETHSYLVDTSNKKLFDGELLFAEYGDGLIMAVSKGYFGYIDGSGKEVIPFKYVNARPFGELPAVRGFAKVTNTNSQTFFINNKGVEFISEK</sequence>
<dbReference type="Proteomes" id="UP000260644">
    <property type="component" value="Unassembled WGS sequence"/>
</dbReference>
<dbReference type="AlphaFoldDB" id="A0A3E1YG91"/>
<feature type="chain" id="PRO_5017567279" evidence="1">
    <location>
        <begin position="26"/>
        <end position="340"/>
    </location>
</feature>
<accession>A0A3E1YG91</accession>
<name>A0A3E1YG91_9BACT</name>
<evidence type="ECO:0000313" key="2">
    <source>
        <dbReference type="EMBL" id="RFS26425.1"/>
    </source>
</evidence>
<evidence type="ECO:0000313" key="3">
    <source>
        <dbReference type="Proteomes" id="UP000260644"/>
    </source>
</evidence>
<feature type="signal peptide" evidence="1">
    <location>
        <begin position="1"/>
        <end position="25"/>
    </location>
</feature>
<dbReference type="OrthoDB" id="2485468at2"/>
<dbReference type="RefSeq" id="WP_116973617.1">
    <property type="nucleotide sequence ID" value="NZ_QPMM01000001.1"/>
</dbReference>
<organism evidence="2 3">
    <name type="scientific">Chitinophaga silvatica</name>
    <dbReference type="NCBI Taxonomy" id="2282649"/>
    <lineage>
        <taxon>Bacteria</taxon>
        <taxon>Pseudomonadati</taxon>
        <taxon>Bacteroidota</taxon>
        <taxon>Chitinophagia</taxon>
        <taxon>Chitinophagales</taxon>
        <taxon>Chitinophagaceae</taxon>
        <taxon>Chitinophaga</taxon>
    </lineage>
</organism>
<dbReference type="PROSITE" id="PS51257">
    <property type="entry name" value="PROKAR_LIPOPROTEIN"/>
    <property type="match status" value="1"/>
</dbReference>
<keyword evidence="1" id="KW-0732">Signal</keyword>
<comment type="caution">
    <text evidence="2">The sequence shown here is derived from an EMBL/GenBank/DDBJ whole genome shotgun (WGS) entry which is preliminary data.</text>
</comment>
<gene>
    <name evidence="2" type="ORF">DVR12_01150</name>
</gene>
<proteinExistence type="predicted"/>
<dbReference type="EMBL" id="QPMM01000001">
    <property type="protein sequence ID" value="RFS26425.1"/>
    <property type="molecule type" value="Genomic_DNA"/>
</dbReference>